<keyword evidence="3" id="KW-1185">Reference proteome</keyword>
<accession>A0A0M1NJH6</accession>
<feature type="transmembrane region" description="Helical" evidence="1">
    <location>
        <begin position="125"/>
        <end position="145"/>
    </location>
</feature>
<gene>
    <name evidence="2" type="ORF">AM231_20925</name>
</gene>
<protein>
    <submittedName>
        <fullName evidence="2">Uncharacterized protein</fullName>
    </submittedName>
</protein>
<sequence>MRSACYRIVWGLFLVLADLRVEFVDILPDSLGYLLIASGLWQLQRLNGYFKAGHLCAWLLLIWSILQLFWYPDAEIGSVPMHSVIDLLPHLLASAVHIVLIYGICRGIQAYTAGVESGLDQQARFRLHMFMTVQLLWLFIHPFLLNLDSNVMIPVVFVCSLLVMIAEIAILLLVRLFARQWTENME</sequence>
<dbReference type="Proteomes" id="UP000036932">
    <property type="component" value="Unassembled WGS sequence"/>
</dbReference>
<reference evidence="3" key="1">
    <citation type="submission" date="2015-08" db="EMBL/GenBank/DDBJ databases">
        <title>Genome sequencing project for genomic taxonomy and phylogenomics of Bacillus-like bacteria.</title>
        <authorList>
            <person name="Liu B."/>
            <person name="Wang J."/>
            <person name="Zhu Y."/>
            <person name="Liu G."/>
            <person name="Chen Q."/>
            <person name="Chen Z."/>
            <person name="Lan J."/>
            <person name="Che J."/>
            <person name="Ge C."/>
            <person name="Shi H."/>
            <person name="Pan Z."/>
            <person name="Liu X."/>
        </authorList>
    </citation>
    <scope>NUCLEOTIDE SEQUENCE [LARGE SCALE GENOMIC DNA]</scope>
    <source>
        <strain evidence="3">FJAT-22460</strain>
    </source>
</reference>
<keyword evidence="1" id="KW-0812">Transmembrane</keyword>
<dbReference type="AlphaFoldDB" id="A0A0M1NJH6"/>
<comment type="caution">
    <text evidence="2">The sequence shown here is derived from an EMBL/GenBank/DDBJ whole genome shotgun (WGS) entry which is preliminary data.</text>
</comment>
<keyword evidence="1" id="KW-1133">Transmembrane helix</keyword>
<feature type="transmembrane region" description="Helical" evidence="1">
    <location>
        <begin position="55"/>
        <end position="72"/>
    </location>
</feature>
<keyword evidence="1" id="KW-0472">Membrane</keyword>
<dbReference type="RefSeq" id="WP_053491419.1">
    <property type="nucleotide sequence ID" value="NZ_LIUT01000005.1"/>
</dbReference>
<organism evidence="2 3">
    <name type="scientific">Paenibacillus solani</name>
    <dbReference type="NCBI Taxonomy" id="1705565"/>
    <lineage>
        <taxon>Bacteria</taxon>
        <taxon>Bacillati</taxon>
        <taxon>Bacillota</taxon>
        <taxon>Bacilli</taxon>
        <taxon>Bacillales</taxon>
        <taxon>Paenibacillaceae</taxon>
        <taxon>Paenibacillus</taxon>
    </lineage>
</organism>
<evidence type="ECO:0000256" key="1">
    <source>
        <dbReference type="SAM" id="Phobius"/>
    </source>
</evidence>
<feature type="transmembrane region" description="Helical" evidence="1">
    <location>
        <begin position="151"/>
        <end position="178"/>
    </location>
</feature>
<evidence type="ECO:0000313" key="3">
    <source>
        <dbReference type="Proteomes" id="UP000036932"/>
    </source>
</evidence>
<dbReference type="EMBL" id="LIUT01000005">
    <property type="protein sequence ID" value="KOR82029.1"/>
    <property type="molecule type" value="Genomic_DNA"/>
</dbReference>
<feature type="transmembrane region" description="Helical" evidence="1">
    <location>
        <begin position="87"/>
        <end position="105"/>
    </location>
</feature>
<name>A0A0M1NJH6_9BACL</name>
<dbReference type="OrthoDB" id="2596219at2"/>
<dbReference type="PATRIC" id="fig|1705565.3.peg.105"/>
<proteinExistence type="predicted"/>
<evidence type="ECO:0000313" key="2">
    <source>
        <dbReference type="EMBL" id="KOR82029.1"/>
    </source>
</evidence>